<evidence type="ECO:0000313" key="1">
    <source>
        <dbReference type="EMBL" id="KAI7998880.1"/>
    </source>
</evidence>
<proteinExistence type="predicted"/>
<dbReference type="EMBL" id="CM045767">
    <property type="protein sequence ID" value="KAI7998880.1"/>
    <property type="molecule type" value="Genomic_DNA"/>
</dbReference>
<name>A0ACC0GCY4_9ERIC</name>
<protein>
    <submittedName>
        <fullName evidence="1">Uncharacterized protein</fullName>
    </submittedName>
</protein>
<keyword evidence="2" id="KW-1185">Reference proteome</keyword>
<gene>
    <name evidence="1" type="ORF">LOK49_LG10G01921</name>
</gene>
<dbReference type="Proteomes" id="UP001060215">
    <property type="component" value="Chromosome 10"/>
</dbReference>
<reference evidence="1 2" key="1">
    <citation type="journal article" date="2022" name="Plant J.">
        <title>Chromosome-level genome of Camellia lanceoleosa provides a valuable resource for understanding genome evolution and self-incompatibility.</title>
        <authorList>
            <person name="Gong W."/>
            <person name="Xiao S."/>
            <person name="Wang L."/>
            <person name="Liao Z."/>
            <person name="Chang Y."/>
            <person name="Mo W."/>
            <person name="Hu G."/>
            <person name="Li W."/>
            <person name="Zhao G."/>
            <person name="Zhu H."/>
            <person name="Hu X."/>
            <person name="Ji K."/>
            <person name="Xiang X."/>
            <person name="Song Q."/>
            <person name="Yuan D."/>
            <person name="Jin S."/>
            <person name="Zhang L."/>
        </authorList>
    </citation>
    <scope>NUCLEOTIDE SEQUENCE [LARGE SCALE GENOMIC DNA]</scope>
    <source>
        <strain evidence="1">SQ_2022a</strain>
    </source>
</reference>
<evidence type="ECO:0000313" key="2">
    <source>
        <dbReference type="Proteomes" id="UP001060215"/>
    </source>
</evidence>
<sequence>MESELAVLGRFRRNRCYHHQALSRSHRGGCEELPLCAEAQEVNLSMLHAERSSAICFLLLELNVESVGISMLPNND</sequence>
<organism evidence="1 2">
    <name type="scientific">Camellia lanceoleosa</name>
    <dbReference type="NCBI Taxonomy" id="1840588"/>
    <lineage>
        <taxon>Eukaryota</taxon>
        <taxon>Viridiplantae</taxon>
        <taxon>Streptophyta</taxon>
        <taxon>Embryophyta</taxon>
        <taxon>Tracheophyta</taxon>
        <taxon>Spermatophyta</taxon>
        <taxon>Magnoliopsida</taxon>
        <taxon>eudicotyledons</taxon>
        <taxon>Gunneridae</taxon>
        <taxon>Pentapetalae</taxon>
        <taxon>asterids</taxon>
        <taxon>Ericales</taxon>
        <taxon>Theaceae</taxon>
        <taxon>Camellia</taxon>
    </lineage>
</organism>
<comment type="caution">
    <text evidence="1">The sequence shown here is derived from an EMBL/GenBank/DDBJ whole genome shotgun (WGS) entry which is preliminary data.</text>
</comment>
<accession>A0ACC0GCY4</accession>